<reference evidence="3" key="1">
    <citation type="journal article" date="2019" name="Int. J. Syst. Evol. Microbiol.">
        <title>The Global Catalogue of Microorganisms (GCM) 10K type strain sequencing project: providing services to taxonomists for standard genome sequencing and annotation.</title>
        <authorList>
            <consortium name="The Broad Institute Genomics Platform"/>
            <consortium name="The Broad Institute Genome Sequencing Center for Infectious Disease"/>
            <person name="Wu L."/>
            <person name="Ma J."/>
        </authorList>
    </citation>
    <scope>NUCLEOTIDE SEQUENCE [LARGE SCALE GENOMIC DNA]</scope>
    <source>
        <strain evidence="3">JCM 17525</strain>
    </source>
</reference>
<evidence type="ECO:0000259" key="1">
    <source>
        <dbReference type="Pfam" id="PF17185"/>
    </source>
</evidence>
<name>A0ABP7GVM7_9FLAO</name>
<accession>A0ABP7GVM7</accession>
<sequence>MKKTLVLLVFVAALFSCKNDSKSEVENSETKIEIEANGKTAKQNDGLTLLKGEFVYYADAAVLQTHREVYGVVINEKMHELNNQVKQYKQEDTDMVPVEIRAEIINKPENEEGWPHRVIIKEILSVEKPDPNKNDVVKLGSK</sequence>
<comment type="caution">
    <text evidence="2">The sequence shown here is derived from an EMBL/GenBank/DDBJ whole genome shotgun (WGS) entry which is preliminary data.</text>
</comment>
<dbReference type="EMBL" id="BAABBI010000001">
    <property type="protein sequence ID" value="GAA3775207.1"/>
    <property type="molecule type" value="Genomic_DNA"/>
</dbReference>
<evidence type="ECO:0000313" key="3">
    <source>
        <dbReference type="Proteomes" id="UP001501456"/>
    </source>
</evidence>
<dbReference type="RefSeq" id="WP_344726565.1">
    <property type="nucleotide sequence ID" value="NZ_BAABBI010000001.1"/>
</dbReference>
<proteinExistence type="predicted"/>
<dbReference type="InterPro" id="IPR033450">
    <property type="entry name" value="NlpE_C"/>
</dbReference>
<dbReference type="Pfam" id="PF17185">
    <property type="entry name" value="NlpE_C"/>
    <property type="match status" value="1"/>
</dbReference>
<keyword evidence="3" id="KW-1185">Reference proteome</keyword>
<feature type="domain" description="NlpE C-terminal OB" evidence="1">
    <location>
        <begin position="50"/>
        <end position="122"/>
    </location>
</feature>
<gene>
    <name evidence="2" type="ORF">GCM10022271_04180</name>
</gene>
<evidence type="ECO:0000313" key="2">
    <source>
        <dbReference type="EMBL" id="GAA3775207.1"/>
    </source>
</evidence>
<dbReference type="PROSITE" id="PS51257">
    <property type="entry name" value="PROKAR_LIPOPROTEIN"/>
    <property type="match status" value="1"/>
</dbReference>
<protein>
    <recommendedName>
        <fullName evidence="1">NlpE C-terminal OB domain-containing protein</fullName>
    </recommendedName>
</protein>
<dbReference type="Proteomes" id="UP001501456">
    <property type="component" value="Unassembled WGS sequence"/>
</dbReference>
<organism evidence="2 3">
    <name type="scientific">Corallibacter vietnamensis</name>
    <dbReference type="NCBI Taxonomy" id="904130"/>
    <lineage>
        <taxon>Bacteria</taxon>
        <taxon>Pseudomonadati</taxon>
        <taxon>Bacteroidota</taxon>
        <taxon>Flavobacteriia</taxon>
        <taxon>Flavobacteriales</taxon>
        <taxon>Flavobacteriaceae</taxon>
        <taxon>Corallibacter</taxon>
    </lineage>
</organism>